<dbReference type="AlphaFoldDB" id="A0A9N9KDF6"/>
<dbReference type="GO" id="GO:0030422">
    <property type="term" value="P:siRNA processing"/>
    <property type="evidence" value="ECO:0007669"/>
    <property type="project" value="TreeGrafter"/>
</dbReference>
<gene>
    <name evidence="3" type="ORF">DERYTH_LOCUS27349</name>
</gene>
<dbReference type="CDD" id="cd00593">
    <property type="entry name" value="RIBOc"/>
    <property type="match status" value="1"/>
</dbReference>
<dbReference type="InterPro" id="IPR000999">
    <property type="entry name" value="RNase_III_dom"/>
</dbReference>
<dbReference type="GO" id="GO:0003723">
    <property type="term" value="F:RNA binding"/>
    <property type="evidence" value="ECO:0007669"/>
    <property type="project" value="TreeGrafter"/>
</dbReference>
<comment type="caution">
    <text evidence="3">The sequence shown here is derived from an EMBL/GenBank/DDBJ whole genome shotgun (WGS) entry which is preliminary data.</text>
</comment>
<name>A0A9N9KDF6_9GLOM</name>
<accession>A0A9N9KDF6</accession>
<dbReference type="PANTHER" id="PTHR14950">
    <property type="entry name" value="DICER-RELATED"/>
    <property type="match status" value="1"/>
</dbReference>
<evidence type="ECO:0000259" key="2">
    <source>
        <dbReference type="PROSITE" id="PS50142"/>
    </source>
</evidence>
<organism evidence="3 4">
    <name type="scientific">Dentiscutata erythropus</name>
    <dbReference type="NCBI Taxonomy" id="1348616"/>
    <lineage>
        <taxon>Eukaryota</taxon>
        <taxon>Fungi</taxon>
        <taxon>Fungi incertae sedis</taxon>
        <taxon>Mucoromycota</taxon>
        <taxon>Glomeromycotina</taxon>
        <taxon>Glomeromycetes</taxon>
        <taxon>Diversisporales</taxon>
        <taxon>Gigasporaceae</taxon>
        <taxon>Dentiscutata</taxon>
    </lineage>
</organism>
<dbReference type="EMBL" id="CAJVPY010062456">
    <property type="protein sequence ID" value="CAG8822673.1"/>
    <property type="molecule type" value="Genomic_DNA"/>
</dbReference>
<keyword evidence="4" id="KW-1185">Reference proteome</keyword>
<reference evidence="3" key="1">
    <citation type="submission" date="2021-06" db="EMBL/GenBank/DDBJ databases">
        <authorList>
            <person name="Kallberg Y."/>
            <person name="Tangrot J."/>
            <person name="Rosling A."/>
        </authorList>
    </citation>
    <scope>NUCLEOTIDE SEQUENCE</scope>
    <source>
        <strain evidence="3">MA453B</strain>
    </source>
</reference>
<evidence type="ECO:0000313" key="4">
    <source>
        <dbReference type="Proteomes" id="UP000789405"/>
    </source>
</evidence>
<evidence type="ECO:0000313" key="3">
    <source>
        <dbReference type="EMBL" id="CAG8822673.1"/>
    </source>
</evidence>
<sequence>LVPGSLPIMKGRTATYVIPEFCKHITLFDIPMREAITTPSANMEMNYERLETLGDSFLKFPYKHEGQLHCQPNIDDVNIIKQKKVHELANKTLADVVEAMLGAAYMSGQVDAALKCAIALDIQMEDIDKWG</sequence>
<dbReference type="InterPro" id="IPR036389">
    <property type="entry name" value="RNase_III_sf"/>
</dbReference>
<evidence type="ECO:0000256" key="1">
    <source>
        <dbReference type="ARBA" id="ARBA00022801"/>
    </source>
</evidence>
<keyword evidence="1" id="KW-0378">Hydrolase</keyword>
<dbReference type="GO" id="GO:0005634">
    <property type="term" value="C:nucleus"/>
    <property type="evidence" value="ECO:0007669"/>
    <property type="project" value="TreeGrafter"/>
</dbReference>
<proteinExistence type="predicted"/>
<dbReference type="Proteomes" id="UP000789405">
    <property type="component" value="Unassembled WGS sequence"/>
</dbReference>
<dbReference type="PROSITE" id="PS50142">
    <property type="entry name" value="RNASE_3_2"/>
    <property type="match status" value="1"/>
</dbReference>
<dbReference type="SMART" id="SM00535">
    <property type="entry name" value="RIBOc"/>
    <property type="match status" value="1"/>
</dbReference>
<feature type="non-terminal residue" evidence="3">
    <location>
        <position position="131"/>
    </location>
</feature>
<dbReference type="OrthoDB" id="416741at2759"/>
<dbReference type="SUPFAM" id="SSF69065">
    <property type="entry name" value="RNase III domain-like"/>
    <property type="match status" value="1"/>
</dbReference>
<dbReference type="Gene3D" id="1.10.1520.10">
    <property type="entry name" value="Ribonuclease III domain"/>
    <property type="match status" value="2"/>
</dbReference>
<feature type="domain" description="RNase III" evidence="2">
    <location>
        <begin position="32"/>
        <end position="60"/>
    </location>
</feature>
<dbReference type="PANTHER" id="PTHR14950:SF37">
    <property type="entry name" value="ENDORIBONUCLEASE DICER"/>
    <property type="match status" value="1"/>
</dbReference>
<protein>
    <submittedName>
        <fullName evidence="3">21190_t:CDS:1</fullName>
    </submittedName>
</protein>
<dbReference type="GO" id="GO:0004525">
    <property type="term" value="F:ribonuclease III activity"/>
    <property type="evidence" value="ECO:0007669"/>
    <property type="project" value="InterPro"/>
</dbReference>
<dbReference type="GO" id="GO:0005737">
    <property type="term" value="C:cytoplasm"/>
    <property type="evidence" value="ECO:0007669"/>
    <property type="project" value="TreeGrafter"/>
</dbReference>